<dbReference type="RefSeq" id="WP_133880051.1">
    <property type="nucleotide sequence ID" value="NZ_MWIN01000012.1"/>
</dbReference>
<comment type="caution">
    <text evidence="2">The sequence shown here is derived from an EMBL/GenBank/DDBJ whole genome shotgun (WGS) entry which is preliminary data.</text>
</comment>
<dbReference type="OrthoDB" id="5422169at2"/>
<evidence type="ECO:0000313" key="3">
    <source>
        <dbReference type="Proteomes" id="UP000295341"/>
    </source>
</evidence>
<evidence type="ECO:0000313" key="2">
    <source>
        <dbReference type="EMBL" id="TDU31474.1"/>
    </source>
</evidence>
<evidence type="ECO:0000256" key="1">
    <source>
        <dbReference type="ARBA" id="ARBA00022729"/>
    </source>
</evidence>
<organism evidence="2 3">
    <name type="scientific">Panacagrimonas perspica</name>
    <dbReference type="NCBI Taxonomy" id="381431"/>
    <lineage>
        <taxon>Bacteria</taxon>
        <taxon>Pseudomonadati</taxon>
        <taxon>Pseudomonadota</taxon>
        <taxon>Gammaproteobacteria</taxon>
        <taxon>Nevskiales</taxon>
        <taxon>Nevskiaceae</taxon>
        <taxon>Panacagrimonas</taxon>
    </lineage>
</organism>
<dbReference type="InterPro" id="IPR037873">
    <property type="entry name" value="BamE-like"/>
</dbReference>
<protein>
    <recommendedName>
        <fullName evidence="4">Beta-barrel assembly machine subunit BamE</fullName>
    </recommendedName>
</protein>
<reference evidence="2 3" key="1">
    <citation type="submission" date="2019-03" db="EMBL/GenBank/DDBJ databases">
        <title>Genomic Encyclopedia of Type Strains, Phase IV (KMG-IV): sequencing the most valuable type-strain genomes for metagenomic binning, comparative biology and taxonomic classification.</title>
        <authorList>
            <person name="Goeker M."/>
        </authorList>
    </citation>
    <scope>NUCLEOTIDE SEQUENCE [LARGE SCALE GENOMIC DNA]</scope>
    <source>
        <strain evidence="2 3">DSM 26377</strain>
    </source>
</reference>
<keyword evidence="3" id="KW-1185">Reference proteome</keyword>
<dbReference type="AlphaFoldDB" id="A0A4R7PBK6"/>
<evidence type="ECO:0008006" key="4">
    <source>
        <dbReference type="Google" id="ProtNLM"/>
    </source>
</evidence>
<keyword evidence="1" id="KW-0732">Signal</keyword>
<dbReference type="Gene3D" id="3.30.1450.10">
    <property type="match status" value="1"/>
</dbReference>
<dbReference type="PROSITE" id="PS51257">
    <property type="entry name" value="PROKAR_LIPOPROTEIN"/>
    <property type="match status" value="1"/>
</dbReference>
<sequence>MKNRRVRSWMRNLGIGAICGTLLLAGCSRVTAESYAKLNVGMPRAEVYGILGDPDEVSGGAIGPLNFSAETWKGSDQTIHVTFGGDKVALKSIQKNPAD</sequence>
<accession>A0A4R7PBK6</accession>
<dbReference type="Proteomes" id="UP000295341">
    <property type="component" value="Unassembled WGS sequence"/>
</dbReference>
<proteinExistence type="predicted"/>
<dbReference type="EMBL" id="SOBT01000008">
    <property type="protein sequence ID" value="TDU31474.1"/>
    <property type="molecule type" value="Genomic_DNA"/>
</dbReference>
<gene>
    <name evidence="2" type="ORF">DFR24_0844</name>
</gene>
<name>A0A4R7PBK6_9GAMM</name>